<accession>R9PNK0</accession>
<dbReference type="Proteomes" id="UP000014461">
    <property type="component" value="Unassembled WGS sequence"/>
</dbReference>
<dbReference type="AlphaFoldDB" id="R9PNK0"/>
<protein>
    <submittedName>
        <fullName evidence="1">Uncharacterized protein</fullName>
    </submittedName>
</protein>
<name>R9PNK0_AGAAL</name>
<reference evidence="1" key="1">
    <citation type="journal article" date="2013" name="Genome Announc.">
        <title>Draft Genome Sequence of Agarivorans albus Strain MKT 106T, an Agarolytic Marine Bacterium.</title>
        <authorList>
            <person name="Yasuike M."/>
            <person name="Nakamura Y."/>
            <person name="Kai W."/>
            <person name="Fujiwara A."/>
            <person name="Fukui Y."/>
            <person name="Satomi M."/>
            <person name="Sano M."/>
        </authorList>
    </citation>
    <scope>NUCLEOTIDE SEQUENCE [LARGE SCALE GENOMIC DNA]</scope>
</reference>
<gene>
    <name evidence="1" type="ORF">AALB_2913</name>
</gene>
<dbReference type="EMBL" id="BARX01000020">
    <property type="protein sequence ID" value="GAD02833.1"/>
    <property type="molecule type" value="Genomic_DNA"/>
</dbReference>
<dbReference type="STRING" id="1331007.AALB_2913"/>
<keyword evidence="2" id="KW-1185">Reference proteome</keyword>
<organism evidence="1 2">
    <name type="scientific">Agarivorans albus MKT 106</name>
    <dbReference type="NCBI Taxonomy" id="1331007"/>
    <lineage>
        <taxon>Bacteria</taxon>
        <taxon>Pseudomonadati</taxon>
        <taxon>Pseudomonadota</taxon>
        <taxon>Gammaproteobacteria</taxon>
        <taxon>Alteromonadales</taxon>
        <taxon>Alteromonadaceae</taxon>
        <taxon>Agarivorans</taxon>
    </lineage>
</organism>
<proteinExistence type="predicted"/>
<sequence>MNQLNTAEMALSGGKNGSSLINCGNKMAIAPKPPKALKNNV</sequence>
<evidence type="ECO:0000313" key="2">
    <source>
        <dbReference type="Proteomes" id="UP000014461"/>
    </source>
</evidence>
<evidence type="ECO:0000313" key="1">
    <source>
        <dbReference type="EMBL" id="GAD02833.1"/>
    </source>
</evidence>
<comment type="caution">
    <text evidence="1">The sequence shown here is derived from an EMBL/GenBank/DDBJ whole genome shotgun (WGS) entry which is preliminary data.</text>
</comment>